<protein>
    <submittedName>
        <fullName evidence="8">3-hydroxybutyryl-CoA dehydrogenase</fullName>
    </submittedName>
</protein>
<organism evidence="8 9">
    <name type="scientific">Actinospica durhamensis</name>
    <dbReference type="NCBI Taxonomy" id="1508375"/>
    <lineage>
        <taxon>Bacteria</taxon>
        <taxon>Bacillati</taxon>
        <taxon>Actinomycetota</taxon>
        <taxon>Actinomycetes</taxon>
        <taxon>Catenulisporales</taxon>
        <taxon>Actinospicaceae</taxon>
        <taxon>Actinospica</taxon>
    </lineage>
</organism>
<dbReference type="Gene3D" id="3.40.50.720">
    <property type="entry name" value="NAD(P)-binding Rossmann-like Domain"/>
    <property type="match status" value="1"/>
</dbReference>
<feature type="binding site" evidence="5">
    <location>
        <position position="59"/>
    </location>
    <ligand>
        <name>CoA</name>
        <dbReference type="ChEBI" id="CHEBI:57287"/>
    </ligand>
</feature>
<feature type="binding site" evidence="5">
    <location>
        <position position="66"/>
    </location>
    <ligand>
        <name>CoA</name>
        <dbReference type="ChEBI" id="CHEBI:57287"/>
    </ligand>
</feature>
<reference evidence="8" key="1">
    <citation type="submission" date="2021-04" db="EMBL/GenBank/DDBJ databases">
        <title>Genome based classification of Actinospica acidithermotolerans sp. nov., an actinobacterium isolated from an Indonesian hot spring.</title>
        <authorList>
            <person name="Kusuma A.B."/>
            <person name="Putra K.E."/>
            <person name="Nafisah S."/>
            <person name="Loh J."/>
            <person name="Nouioui I."/>
            <person name="Goodfellow M."/>
        </authorList>
    </citation>
    <scope>NUCLEOTIDE SEQUENCE</scope>
    <source>
        <strain evidence="8">CSCA 57</strain>
    </source>
</reference>
<keyword evidence="3" id="KW-0560">Oxidoreductase</keyword>
<evidence type="ECO:0000256" key="5">
    <source>
        <dbReference type="PIRSR" id="PIRSR000105-3"/>
    </source>
</evidence>
<evidence type="ECO:0000256" key="1">
    <source>
        <dbReference type="ARBA" id="ARBA00005086"/>
    </source>
</evidence>
<comment type="caution">
    <text evidence="8">The sequence shown here is derived from an EMBL/GenBank/DDBJ whole genome shotgun (WGS) entry which is preliminary data.</text>
</comment>
<dbReference type="GO" id="GO:0008691">
    <property type="term" value="F:3-hydroxybutyryl-CoA dehydrogenase activity"/>
    <property type="evidence" value="ECO:0007669"/>
    <property type="project" value="TreeGrafter"/>
</dbReference>
<evidence type="ECO:0000256" key="3">
    <source>
        <dbReference type="ARBA" id="ARBA00023002"/>
    </source>
</evidence>
<name>A0A941EHV7_9ACTN</name>
<dbReference type="InterPro" id="IPR036291">
    <property type="entry name" value="NAD(P)-bd_dom_sf"/>
</dbReference>
<dbReference type="PANTHER" id="PTHR48075">
    <property type="entry name" value="3-HYDROXYACYL-COA DEHYDROGENASE FAMILY PROTEIN"/>
    <property type="match status" value="1"/>
</dbReference>
<proteinExistence type="inferred from homology"/>
<comment type="similarity">
    <text evidence="2">Belongs to the 3-hydroxyacyl-CoA dehydrogenase family.</text>
</comment>
<feature type="binding site" evidence="5">
    <location>
        <position position="129"/>
    </location>
    <ligand>
        <name>CoA</name>
        <dbReference type="ChEBI" id="CHEBI:57287"/>
    </ligand>
</feature>
<gene>
    <name evidence="8" type="ORF">KDL01_06305</name>
</gene>
<dbReference type="Pfam" id="PF00725">
    <property type="entry name" value="3HCDH"/>
    <property type="match status" value="1"/>
</dbReference>
<feature type="site" description="Important for catalytic activity" evidence="4">
    <location>
        <position position="150"/>
    </location>
</feature>
<dbReference type="NCBIfam" id="NF005875">
    <property type="entry name" value="PRK07819.1"/>
    <property type="match status" value="1"/>
</dbReference>
<evidence type="ECO:0000259" key="7">
    <source>
        <dbReference type="Pfam" id="PF02737"/>
    </source>
</evidence>
<dbReference type="InterPro" id="IPR022694">
    <property type="entry name" value="3-OHacyl-CoA_DH"/>
</dbReference>
<feature type="domain" description="3-hydroxyacyl-CoA dehydrogenase NAD binding" evidence="7">
    <location>
        <begin position="16"/>
        <end position="194"/>
    </location>
</feature>
<dbReference type="GO" id="GO:0070403">
    <property type="term" value="F:NAD+ binding"/>
    <property type="evidence" value="ECO:0007669"/>
    <property type="project" value="InterPro"/>
</dbReference>
<dbReference type="InterPro" id="IPR006176">
    <property type="entry name" value="3-OHacyl-CoA_DH_NAD-bd"/>
</dbReference>
<dbReference type="InterPro" id="IPR008927">
    <property type="entry name" value="6-PGluconate_DH-like_C_sf"/>
</dbReference>
<keyword evidence="9" id="KW-1185">Reference proteome</keyword>
<dbReference type="Gene3D" id="1.10.1040.10">
    <property type="entry name" value="N-(1-d-carboxylethyl)-l-norvaline Dehydrogenase, domain 2"/>
    <property type="match status" value="1"/>
</dbReference>
<dbReference type="Pfam" id="PF02737">
    <property type="entry name" value="3HCDH_N"/>
    <property type="match status" value="1"/>
</dbReference>
<evidence type="ECO:0000256" key="2">
    <source>
        <dbReference type="ARBA" id="ARBA00009463"/>
    </source>
</evidence>
<dbReference type="EMBL" id="JAGSOG010000018">
    <property type="protein sequence ID" value="MBR7832865.1"/>
    <property type="molecule type" value="Genomic_DNA"/>
</dbReference>
<accession>A0A941EHV7</accession>
<dbReference type="InterPro" id="IPR006108">
    <property type="entry name" value="3HC_DH_C"/>
</dbReference>
<dbReference type="Proteomes" id="UP000675781">
    <property type="component" value="Unassembled WGS sequence"/>
</dbReference>
<evidence type="ECO:0000259" key="6">
    <source>
        <dbReference type="Pfam" id="PF00725"/>
    </source>
</evidence>
<dbReference type="RefSeq" id="WP_212527435.1">
    <property type="nucleotide sequence ID" value="NZ_JAGSOG010000018.1"/>
</dbReference>
<comment type="pathway">
    <text evidence="1">Lipid metabolism; butanoate metabolism.</text>
</comment>
<dbReference type="AlphaFoldDB" id="A0A941EHV7"/>
<feature type="domain" description="3-hydroxyacyl-CoA dehydrogenase C-terminal" evidence="6">
    <location>
        <begin position="197"/>
        <end position="292"/>
    </location>
</feature>
<dbReference type="InterPro" id="IPR013328">
    <property type="entry name" value="6PGD_dom2"/>
</dbReference>
<evidence type="ECO:0000313" key="9">
    <source>
        <dbReference type="Proteomes" id="UP000675781"/>
    </source>
</evidence>
<dbReference type="GO" id="GO:0006635">
    <property type="term" value="P:fatty acid beta-oxidation"/>
    <property type="evidence" value="ECO:0007669"/>
    <property type="project" value="TreeGrafter"/>
</dbReference>
<dbReference type="SUPFAM" id="SSF48179">
    <property type="entry name" value="6-phosphogluconate dehydrogenase C-terminal domain-like"/>
    <property type="match status" value="1"/>
</dbReference>
<dbReference type="PANTHER" id="PTHR48075:SF9">
    <property type="entry name" value="3-HYDROXYBUTYRYL-COA DEHYDROGENASE"/>
    <property type="match status" value="1"/>
</dbReference>
<dbReference type="SUPFAM" id="SSF51735">
    <property type="entry name" value="NAD(P)-binding Rossmann-fold domains"/>
    <property type="match status" value="1"/>
</dbReference>
<sequence>MSVDTDSVDQSAITRIGVVGSGTMGAGIAELCALRGLDVRLSVSRESSLTAAPRRIAASLERQVAKGRIEAGARDAALARITVGMDLADLSDRDLVIEAGPEDEAVKLELFTALDKATAPSAILASTTSSISITRLAGATTRGARVLGVHFFNPVGVLPLVEIVPTLLSAPEVVDEVQTFVDTVLGKTCVRAADSSGFIVNALLIPYLLAAVRMVESGPSTAAEIDQAMELGCAHPMGPLRLSDLIGLDVVVAIAESLHAEFKQPQYAAPALLLRMVEAGLLGRKTGRGFYSHA</sequence>
<dbReference type="PIRSF" id="PIRSF000105">
    <property type="entry name" value="HCDH"/>
    <property type="match status" value="1"/>
</dbReference>
<evidence type="ECO:0000313" key="8">
    <source>
        <dbReference type="EMBL" id="MBR7832865.1"/>
    </source>
</evidence>
<evidence type="ECO:0000256" key="4">
    <source>
        <dbReference type="PIRSR" id="PIRSR000105-1"/>
    </source>
</evidence>